<dbReference type="Proteomes" id="UP000230750">
    <property type="component" value="Unassembled WGS sequence"/>
</dbReference>
<feature type="compositionally biased region" description="Polar residues" evidence="1">
    <location>
        <begin position="125"/>
        <end position="142"/>
    </location>
</feature>
<evidence type="ECO:0000313" key="4">
    <source>
        <dbReference type="Proteomes" id="UP000230750"/>
    </source>
</evidence>
<accession>A0A2G8KVJ6</accession>
<proteinExistence type="predicted"/>
<evidence type="ECO:0000256" key="2">
    <source>
        <dbReference type="SAM" id="Phobius"/>
    </source>
</evidence>
<evidence type="ECO:0000256" key="1">
    <source>
        <dbReference type="SAM" id="MobiDB-lite"/>
    </source>
</evidence>
<sequence>MAAINAFFVDHTSLSHKSRIVCMGLYTNQNAMRLILSCRYYCSTVSNRCWPCHLCGNIDIYQSRFTHKCVCDGGLNGDPFAICSNFPPPGHTRQPLIRSDDDIHESLRDRAEGYFNGSKRDQNCPKPNTSTTQSISTLSEGNATTKVVPAPSDGDIFFETTSLATEALTQDQLNRSISGINNADTGDKPATTGLLDWGKFVFIAATVFVVLVFVVLVCLYRSCMLNKQGARRRVRSTPPLGFSHYKNEPPEAPSSSLYVEGPSVSDRLVISDSSEVREIGSSLETADTSFSVPDLFGSSSQASVDIEMDRLTSITTHVTLVADSLEDIPSSNQEFCNCSLSPIKWREIESSLSTFLQDESLRRRFVERIFECSDGTTPCDTTVNGICQRDPQRDFTEFLQDGMTVFNINTHRVMATALRSVKHGDEFSARPDLIDDLLQGLTRLEDCYSCRDDVVTTGFSVVADDVTLGMNV</sequence>
<organism evidence="3 4">
    <name type="scientific">Stichopus japonicus</name>
    <name type="common">Sea cucumber</name>
    <dbReference type="NCBI Taxonomy" id="307972"/>
    <lineage>
        <taxon>Eukaryota</taxon>
        <taxon>Metazoa</taxon>
        <taxon>Echinodermata</taxon>
        <taxon>Eleutherozoa</taxon>
        <taxon>Echinozoa</taxon>
        <taxon>Holothuroidea</taxon>
        <taxon>Aspidochirotacea</taxon>
        <taxon>Aspidochirotida</taxon>
        <taxon>Stichopodidae</taxon>
        <taxon>Apostichopus</taxon>
    </lineage>
</organism>
<keyword evidence="2" id="KW-0472">Membrane</keyword>
<reference evidence="3 4" key="1">
    <citation type="journal article" date="2017" name="PLoS Biol.">
        <title>The sea cucumber genome provides insights into morphological evolution and visceral regeneration.</title>
        <authorList>
            <person name="Zhang X."/>
            <person name="Sun L."/>
            <person name="Yuan J."/>
            <person name="Sun Y."/>
            <person name="Gao Y."/>
            <person name="Zhang L."/>
            <person name="Li S."/>
            <person name="Dai H."/>
            <person name="Hamel J.F."/>
            <person name="Liu C."/>
            <person name="Yu Y."/>
            <person name="Liu S."/>
            <person name="Lin W."/>
            <person name="Guo K."/>
            <person name="Jin S."/>
            <person name="Xu P."/>
            <person name="Storey K.B."/>
            <person name="Huan P."/>
            <person name="Zhang T."/>
            <person name="Zhou Y."/>
            <person name="Zhang J."/>
            <person name="Lin C."/>
            <person name="Li X."/>
            <person name="Xing L."/>
            <person name="Huo D."/>
            <person name="Sun M."/>
            <person name="Wang L."/>
            <person name="Mercier A."/>
            <person name="Li F."/>
            <person name="Yang H."/>
            <person name="Xiang J."/>
        </authorList>
    </citation>
    <scope>NUCLEOTIDE SEQUENCE [LARGE SCALE GENOMIC DNA]</scope>
    <source>
        <strain evidence="3">Shaxun</strain>
        <tissue evidence="3">Muscle</tissue>
    </source>
</reference>
<dbReference type="AlphaFoldDB" id="A0A2G8KVJ6"/>
<dbReference type="EMBL" id="MRZV01000345">
    <property type="protein sequence ID" value="PIK52034.1"/>
    <property type="molecule type" value="Genomic_DNA"/>
</dbReference>
<feature type="region of interest" description="Disordered" evidence="1">
    <location>
        <begin position="116"/>
        <end position="142"/>
    </location>
</feature>
<keyword evidence="2" id="KW-1133">Transmembrane helix</keyword>
<keyword evidence="4" id="KW-1185">Reference proteome</keyword>
<protein>
    <submittedName>
        <fullName evidence="3">Uncharacterized protein</fullName>
    </submittedName>
</protein>
<evidence type="ECO:0000313" key="3">
    <source>
        <dbReference type="EMBL" id="PIK52034.1"/>
    </source>
</evidence>
<keyword evidence="2" id="KW-0812">Transmembrane</keyword>
<name>A0A2G8KVJ6_STIJA</name>
<gene>
    <name evidence="3" type="ORF">BSL78_11047</name>
</gene>
<comment type="caution">
    <text evidence="3">The sequence shown here is derived from an EMBL/GenBank/DDBJ whole genome shotgun (WGS) entry which is preliminary data.</text>
</comment>
<feature type="transmembrane region" description="Helical" evidence="2">
    <location>
        <begin position="200"/>
        <end position="223"/>
    </location>
</feature>